<evidence type="ECO:0000256" key="1">
    <source>
        <dbReference type="SAM" id="MobiDB-lite"/>
    </source>
</evidence>
<dbReference type="Gene3D" id="2.30.30.40">
    <property type="entry name" value="SH3 Domains"/>
    <property type="match status" value="1"/>
</dbReference>
<evidence type="ECO:0000313" key="5">
    <source>
        <dbReference type="Proteomes" id="UP001165427"/>
    </source>
</evidence>
<reference evidence="4" key="1">
    <citation type="submission" date="2022-04" db="EMBL/GenBank/DDBJ databases">
        <title>Desulfatitalea alkaliphila sp. nov., a novel anaerobic sulfate-reducing bacterium isolated from terrestrial mud volcano, Taman Peninsula, Russia.</title>
        <authorList>
            <person name="Khomyakova M.A."/>
            <person name="Merkel A.Y."/>
            <person name="Slobodkin A.I."/>
        </authorList>
    </citation>
    <scope>NUCLEOTIDE SEQUENCE</scope>
    <source>
        <strain evidence="4">M08but</strain>
    </source>
</reference>
<dbReference type="EMBL" id="JALJRB010000004">
    <property type="protein sequence ID" value="MCJ8500095.1"/>
    <property type="molecule type" value="Genomic_DNA"/>
</dbReference>
<dbReference type="Pfam" id="PF08239">
    <property type="entry name" value="SH3_3"/>
    <property type="match status" value="1"/>
</dbReference>
<dbReference type="InterPro" id="IPR003646">
    <property type="entry name" value="SH3-like_bac-type"/>
</dbReference>
<accession>A0AA41R2N3</accession>
<gene>
    <name evidence="4" type="ORF">MRX98_05875</name>
</gene>
<feature type="domain" description="SH3b" evidence="2">
    <location>
        <begin position="1006"/>
        <end position="1055"/>
    </location>
</feature>
<dbReference type="Pfam" id="PF13699">
    <property type="entry name" value="eCIS_core"/>
    <property type="match status" value="1"/>
</dbReference>
<dbReference type="AlphaFoldDB" id="A0AA41R2N3"/>
<dbReference type="RefSeq" id="WP_246903863.1">
    <property type="nucleotide sequence ID" value="NZ_JALJRB010000004.1"/>
</dbReference>
<proteinExistence type="predicted"/>
<dbReference type="Proteomes" id="UP001165427">
    <property type="component" value="Unassembled WGS sequence"/>
</dbReference>
<evidence type="ECO:0000313" key="4">
    <source>
        <dbReference type="EMBL" id="MCJ8500095.1"/>
    </source>
</evidence>
<organism evidence="4 5">
    <name type="scientific">Desulfatitalea alkaliphila</name>
    <dbReference type="NCBI Taxonomy" id="2929485"/>
    <lineage>
        <taxon>Bacteria</taxon>
        <taxon>Pseudomonadati</taxon>
        <taxon>Thermodesulfobacteriota</taxon>
        <taxon>Desulfobacteria</taxon>
        <taxon>Desulfobacterales</taxon>
        <taxon>Desulfosarcinaceae</taxon>
        <taxon>Desulfatitalea</taxon>
    </lineage>
</organism>
<evidence type="ECO:0000259" key="3">
    <source>
        <dbReference type="Pfam" id="PF13699"/>
    </source>
</evidence>
<protein>
    <submittedName>
        <fullName evidence="4">DUF4157 domain-containing protein</fullName>
    </submittedName>
</protein>
<name>A0AA41R2N3_9BACT</name>
<sequence>MLQALKPRLQKATEPDKAQRATVRIAPPEFSRSESSTSGVPLFLQSSGAAVAESPRFPQQRENSLAAAPASIIQAKPEVGRPDDFYEKEADRVADSIVKSNRPRLNEDDDAGEVEPAPDLHDTVQGKYHNIHTGTPPTPRVENATGSGRNGHRMPLNVETPISSVLGADLSHVKVHDDDTAHKAAASMHARAFTHGHHIYLGAEQTPGDLGLMAHEAAHVVQQGAERPKFSPKENTLPSTPVTARTGVHTVQRKSTFQPVAAAAHQTVAQINAMSLSDFQEFTVRQLDWATSPHLTAPGAATNLAHFRQVLSFSHEPDILSTCGTLPVDDIIAAGIPAVFSHLRHYARGAASSRNTAWLRQTNSVTDAVNWGQALPGLEGACTPGTLQSIMPPPTPLSDPSAFENLVSAGRDADFINYVTTCDPILSATNGMEITSYLALRGEGADPTTYFGRIRYVRNFHRFERKALDGIVANEGVNAAGRWLRPLTLVLFSALDHNGAFHRLSGITELIVAPRILTIVLEGLGTLGDYESRVAPLAAQYGIGGRIDQVLIAGHGSPAGIELAGTATGGTVINESLEGGAAATHRTATENLIDELVNHMSTDPTQRRIVLYACLTASHEVDPTGIDPNNPATAAVQIQSAIRANPNIRDFIASRAGSGATVLGSQASQWATGFMTPDTFWAPPRLTLQAPHDPFIAAPKIQYVEFGPECGGAVRALVECWAVDQAMSPVGTTCRDAAQRRTKTPSTTNWDEQIVRGIYQVALSNYWSNGRIIARMVNVTDWLSHLEHDLDHPQGFDLWHNVGNQLPGGDIDTIFKALSPTTNWTSEARIRLIFNQAWMQHDASRVSGFTTALDTFTSCGDVLRYVDTWLVHPRITTILPALPPAAPPASQLIVAIMEAIGNPVALPLPATLPHHVEYLHRLLGTGTHFRDALNISGIASGFTTEEDILVAIGRNPRRSTSTATSGSASFGASLPAANVDLNRDATNMNDFYLEPFWRTGTVDHCSRLNVRARPWMSQRLDTIPRGHVVQIVGRHRNWYGIEHGGLIRFVYKDYITLIS</sequence>
<keyword evidence="5" id="KW-1185">Reference proteome</keyword>
<feature type="domain" description="eCIS core" evidence="3">
    <location>
        <begin position="154"/>
        <end position="225"/>
    </location>
</feature>
<comment type="caution">
    <text evidence="4">The sequence shown here is derived from an EMBL/GenBank/DDBJ whole genome shotgun (WGS) entry which is preliminary data.</text>
</comment>
<evidence type="ECO:0000259" key="2">
    <source>
        <dbReference type="Pfam" id="PF08239"/>
    </source>
</evidence>
<dbReference type="InterPro" id="IPR025295">
    <property type="entry name" value="eCIS_core_dom"/>
</dbReference>
<feature type="region of interest" description="Disordered" evidence="1">
    <location>
        <begin position="1"/>
        <end position="39"/>
    </location>
</feature>
<feature type="region of interest" description="Disordered" evidence="1">
    <location>
        <begin position="92"/>
        <end position="156"/>
    </location>
</feature>